<organism evidence="4 5">
    <name type="scientific">Fulvivirga lutea</name>
    <dbReference type="NCBI Taxonomy" id="2810512"/>
    <lineage>
        <taxon>Bacteria</taxon>
        <taxon>Pseudomonadati</taxon>
        <taxon>Bacteroidota</taxon>
        <taxon>Cytophagia</taxon>
        <taxon>Cytophagales</taxon>
        <taxon>Fulvivirgaceae</taxon>
        <taxon>Fulvivirga</taxon>
    </lineage>
</organism>
<dbReference type="Proteomes" id="UP000662783">
    <property type="component" value="Chromosome"/>
</dbReference>
<dbReference type="InterPro" id="IPR011650">
    <property type="entry name" value="Peptidase_M20_dimer"/>
</dbReference>
<dbReference type="AlphaFoldDB" id="A0A974WKB7"/>
<comment type="cofactor">
    <cofactor evidence="2">
        <name>Mn(2+)</name>
        <dbReference type="ChEBI" id="CHEBI:29035"/>
    </cofactor>
    <text evidence="2">The Mn(2+) ion enhances activity.</text>
</comment>
<dbReference type="GO" id="GO:0016787">
    <property type="term" value="F:hydrolase activity"/>
    <property type="evidence" value="ECO:0007669"/>
    <property type="project" value="UniProtKB-KW"/>
</dbReference>
<dbReference type="NCBIfam" id="TIGR01891">
    <property type="entry name" value="amidohydrolases"/>
    <property type="match status" value="1"/>
</dbReference>
<accession>A0A974WKB7</accession>
<keyword evidence="2" id="KW-0464">Manganese</keyword>
<dbReference type="Gene3D" id="3.30.70.360">
    <property type="match status" value="1"/>
</dbReference>
<evidence type="ECO:0000313" key="4">
    <source>
        <dbReference type="EMBL" id="QSE99383.1"/>
    </source>
</evidence>
<feature type="binding site" evidence="2">
    <location>
        <position position="96"/>
    </location>
    <ligand>
        <name>Mn(2+)</name>
        <dbReference type="ChEBI" id="CHEBI:29035"/>
        <label>2</label>
    </ligand>
</feature>
<feature type="binding site" evidence="2">
    <location>
        <position position="155"/>
    </location>
    <ligand>
        <name>Mn(2+)</name>
        <dbReference type="ChEBI" id="CHEBI:29035"/>
        <label>2</label>
    </ligand>
</feature>
<feature type="domain" description="Peptidase M20 dimerisation" evidence="3">
    <location>
        <begin position="177"/>
        <end position="266"/>
    </location>
</feature>
<dbReference type="Gene3D" id="3.40.630.10">
    <property type="entry name" value="Zn peptidases"/>
    <property type="match status" value="1"/>
</dbReference>
<evidence type="ECO:0000313" key="5">
    <source>
        <dbReference type="Proteomes" id="UP000662783"/>
    </source>
</evidence>
<dbReference type="PANTHER" id="PTHR11014">
    <property type="entry name" value="PEPTIDASE M20 FAMILY MEMBER"/>
    <property type="match status" value="1"/>
</dbReference>
<keyword evidence="1" id="KW-0378">Hydrolase</keyword>
<feature type="binding site" evidence="2">
    <location>
        <position position="129"/>
    </location>
    <ligand>
        <name>Mn(2+)</name>
        <dbReference type="ChEBI" id="CHEBI:29035"/>
        <label>2</label>
    </ligand>
</feature>
<dbReference type="InterPro" id="IPR017439">
    <property type="entry name" value="Amidohydrolase"/>
</dbReference>
<proteinExistence type="predicted"/>
<dbReference type="PANTHER" id="PTHR11014:SF169">
    <property type="entry name" value="CLAN MH, FAMILY M20, PEPTIDASE T-LIKE METALLOPEPTIDASE"/>
    <property type="match status" value="1"/>
</dbReference>
<dbReference type="SUPFAM" id="SSF53187">
    <property type="entry name" value="Zn-dependent exopeptidases"/>
    <property type="match status" value="1"/>
</dbReference>
<dbReference type="InterPro" id="IPR036264">
    <property type="entry name" value="Bact_exopeptidase_dim_dom"/>
</dbReference>
<keyword evidence="5" id="KW-1185">Reference proteome</keyword>
<name>A0A974WKB7_9BACT</name>
<dbReference type="KEGG" id="fuv:JR347_12170"/>
<dbReference type="GO" id="GO:0046872">
    <property type="term" value="F:metal ion binding"/>
    <property type="evidence" value="ECO:0007669"/>
    <property type="project" value="UniProtKB-KW"/>
</dbReference>
<keyword evidence="2" id="KW-0479">Metal-binding</keyword>
<feature type="binding site" evidence="2">
    <location>
        <position position="94"/>
    </location>
    <ligand>
        <name>Mn(2+)</name>
        <dbReference type="ChEBI" id="CHEBI:29035"/>
        <label>2</label>
    </ligand>
</feature>
<dbReference type="Pfam" id="PF07687">
    <property type="entry name" value="M20_dimer"/>
    <property type="match status" value="1"/>
</dbReference>
<dbReference type="EMBL" id="CP070608">
    <property type="protein sequence ID" value="QSE99383.1"/>
    <property type="molecule type" value="Genomic_DNA"/>
</dbReference>
<dbReference type="PIRSF" id="PIRSF005962">
    <property type="entry name" value="Pept_M20D_amidohydro"/>
    <property type="match status" value="1"/>
</dbReference>
<gene>
    <name evidence="4" type="ORF">JR347_12170</name>
</gene>
<feature type="binding site" evidence="2">
    <location>
        <position position="350"/>
    </location>
    <ligand>
        <name>Mn(2+)</name>
        <dbReference type="ChEBI" id="CHEBI:29035"/>
        <label>2</label>
    </ligand>
</feature>
<evidence type="ECO:0000256" key="2">
    <source>
        <dbReference type="PIRSR" id="PIRSR005962-1"/>
    </source>
</evidence>
<reference evidence="4" key="1">
    <citation type="submission" date="2021-02" db="EMBL/GenBank/DDBJ databases">
        <title>Fulvivirga sp. S481 isolated from sea water.</title>
        <authorList>
            <person name="Bae S.S."/>
            <person name="Baek K."/>
        </authorList>
    </citation>
    <scope>NUCLEOTIDE SEQUENCE</scope>
    <source>
        <strain evidence="4">S481</strain>
    </source>
</reference>
<dbReference type="InterPro" id="IPR002933">
    <property type="entry name" value="Peptidase_M20"/>
</dbReference>
<protein>
    <submittedName>
        <fullName evidence="4">Amidohydrolase</fullName>
    </submittedName>
</protein>
<dbReference type="Pfam" id="PF01546">
    <property type="entry name" value="Peptidase_M20"/>
    <property type="match status" value="1"/>
</dbReference>
<evidence type="ECO:0000259" key="3">
    <source>
        <dbReference type="Pfam" id="PF07687"/>
    </source>
</evidence>
<sequence length="378" mass="41863">MILEELIALRKELHRYPEVSHKESNTALVIRDFIKKYNPDQVIENIGGSGIVFVFKGQEQGLNIAFRAELDALPIQEINEFKYKSVNEGVGHKCGHDGHMTMVAGLAEYLKNNRPKKGAVLLLFQPAEETGEGAELMFNDSKFSTLNIDYIFALHNLPGIPKGTIVSKNGVFASASKGLVVNLHGKTSHAAEPENGVSPAMAISEIIEAWNKLNDKELGLDDFAITTVVHAKLGSPSFGITPGEGVVMATLRAYKDEHLSILEDKAKLMAVQISEKYRLKYSFEEKEEFKSTINADDCHEHIAEAANALGFNYMEADNPFRWSEDFGVFTQNMKGAMFGLGAGESTPDLHNPDYDFPDDLIPIGVNMYKQIINQLLNK</sequence>
<evidence type="ECO:0000256" key="1">
    <source>
        <dbReference type="ARBA" id="ARBA00022801"/>
    </source>
</evidence>
<dbReference type="SUPFAM" id="SSF55031">
    <property type="entry name" value="Bacterial exopeptidase dimerisation domain"/>
    <property type="match status" value="1"/>
</dbReference>